<sequence>MKNNKIAYIVKIYGVVQGIGFRPYIYKKAKELDIKGWVNNCDSAVIINAEGIKEKMEQFLIDVVKKPPKLAEIKQIEVTEKRVEEYERFIIKKSISASTKLKFILPDIATCNKCIQDIFNKKSRRYRYAFTNCTLCGPRYSIIKSLPYDRCSTTMNIFKMCDICDKEYKDPETRRFHAQPTCCVECGPELVLTDNRGEKIQCIDEIKESAELLKKGKILGIKGIGGFHIVCSATNEESINEVRRRKMRIDKPLALMMKDIQQVKKYCFLTRKEEEILVSNKRPIVLLRKKDSGKLSYNIAPRIKKYGVMLPYTPIHYLLFAEGVGPLVMTSGNISGRPIEYTNEGALKNLSNIVDYFLLNNREINTPVDDSVVKVLEEKVIVSRSGRGHAPYNLDRKIKNKILACGAEEKSTFSFSLDGIVYMSQYLGDLKELGAYKEYRKAIKNMNNIFEFKPEIISVDAHPNYMSTTYGNSEKCTKIQIQHHHAHMASCMLEHNISDYVIGIIYDGTGFGTDGMFWGGEFLIGNKHEFKRAGHFRYTKVQGGDSAQKNIWKIGISYLKAISNKEMVGFGLKRIRGFLKGDIDKETINNICYALDCNINCYKTSSLGRLYDAVSSILGVRERIAYDGQGAIELESVAKENVYGKYDYVIKKEDDVYIVDYVPMIMNILQEIKENEEISDISSKFHNTIADITVEMACKLREDFKINEVVLSGGVFENEYLLKNTYRNLRDKGFLVFFNENIPTNDSGISLGQVAIADEILKERGI</sequence>
<dbReference type="SUPFAM" id="SSF55821">
    <property type="entry name" value="YrdC/RibB"/>
    <property type="match status" value="1"/>
</dbReference>
<evidence type="ECO:0000256" key="4">
    <source>
        <dbReference type="ARBA" id="ARBA00022723"/>
    </source>
</evidence>
<dbReference type="Pfam" id="PF01300">
    <property type="entry name" value="Sua5_yciO_yrdC"/>
    <property type="match status" value="1"/>
</dbReference>
<dbReference type="Proteomes" id="UP001144612">
    <property type="component" value="Unassembled WGS sequence"/>
</dbReference>
<keyword evidence="9" id="KW-0378">Hydrolase</keyword>
<dbReference type="EC" id="6.2.-.-" evidence="8"/>
<proteinExistence type="inferred from homology"/>
<feature type="active site" evidence="9">
    <location>
        <position position="22"/>
    </location>
</feature>
<evidence type="ECO:0000256" key="9">
    <source>
        <dbReference type="PROSITE-ProRule" id="PRU00520"/>
    </source>
</evidence>
<comment type="catalytic activity">
    <reaction evidence="7">
        <text>C-terminal L-cysteinyl-[HypE protein] + carbamoyl phosphate + ATP + H2O = C-terminal S-carboxamide-L-cysteinyl-[HypE protein] + AMP + phosphate + diphosphate + H(+)</text>
        <dbReference type="Rhea" id="RHEA:55636"/>
        <dbReference type="Rhea" id="RHEA-COMP:14247"/>
        <dbReference type="Rhea" id="RHEA-COMP:14392"/>
        <dbReference type="ChEBI" id="CHEBI:15377"/>
        <dbReference type="ChEBI" id="CHEBI:15378"/>
        <dbReference type="ChEBI" id="CHEBI:30616"/>
        <dbReference type="ChEBI" id="CHEBI:33019"/>
        <dbReference type="ChEBI" id="CHEBI:43474"/>
        <dbReference type="ChEBI" id="CHEBI:58228"/>
        <dbReference type="ChEBI" id="CHEBI:76913"/>
        <dbReference type="ChEBI" id="CHEBI:139126"/>
        <dbReference type="ChEBI" id="CHEBI:456215"/>
    </reaction>
</comment>
<dbReference type="InterPro" id="IPR017945">
    <property type="entry name" value="DHBP_synth_RibB-like_a/b_dom"/>
</dbReference>
<keyword evidence="13" id="KW-1185">Reference proteome</keyword>
<dbReference type="NCBIfam" id="TIGR00143">
    <property type="entry name" value="hypF"/>
    <property type="match status" value="1"/>
</dbReference>
<evidence type="ECO:0000256" key="8">
    <source>
        <dbReference type="PIRNR" id="PIRNR006256"/>
    </source>
</evidence>
<dbReference type="SUPFAM" id="SSF53067">
    <property type="entry name" value="Actin-like ATPase domain"/>
    <property type="match status" value="1"/>
</dbReference>
<dbReference type="PIRSF" id="PIRSF006256">
    <property type="entry name" value="CMPcnvr_hdrg_mat"/>
    <property type="match status" value="1"/>
</dbReference>
<evidence type="ECO:0000256" key="6">
    <source>
        <dbReference type="ARBA" id="ARBA00022833"/>
    </source>
</evidence>
<evidence type="ECO:0000256" key="3">
    <source>
        <dbReference type="ARBA" id="ARBA00022598"/>
    </source>
</evidence>
<evidence type="ECO:0000313" key="13">
    <source>
        <dbReference type="Proteomes" id="UP001144612"/>
    </source>
</evidence>
<organism evidence="12 13">
    <name type="scientific">Clostridium brassicae</name>
    <dbReference type="NCBI Taxonomy" id="2999072"/>
    <lineage>
        <taxon>Bacteria</taxon>
        <taxon>Bacillati</taxon>
        <taxon>Bacillota</taxon>
        <taxon>Clostridia</taxon>
        <taxon>Eubacteriales</taxon>
        <taxon>Clostridiaceae</taxon>
        <taxon>Clostridium</taxon>
    </lineage>
</organism>
<dbReference type="InterPro" id="IPR043129">
    <property type="entry name" value="ATPase_NBD"/>
</dbReference>
<dbReference type="EMBL" id="JAPQFJ010000004">
    <property type="protein sequence ID" value="MCY6958054.1"/>
    <property type="molecule type" value="Genomic_DNA"/>
</dbReference>
<evidence type="ECO:0000256" key="1">
    <source>
        <dbReference type="ARBA" id="ARBA00004711"/>
    </source>
</evidence>
<dbReference type="Gene3D" id="3.90.870.50">
    <property type="match status" value="1"/>
</dbReference>
<dbReference type="InterPro" id="IPR036046">
    <property type="entry name" value="Acylphosphatase-like_dom_sf"/>
</dbReference>
<comment type="pathway">
    <text evidence="1">Protein modification; [NiFe] hydrogenase maturation.</text>
</comment>
<comment type="catalytic activity">
    <reaction evidence="9">
        <text>an acyl phosphate + H2O = a carboxylate + phosphate + H(+)</text>
        <dbReference type="Rhea" id="RHEA:14965"/>
        <dbReference type="ChEBI" id="CHEBI:15377"/>
        <dbReference type="ChEBI" id="CHEBI:15378"/>
        <dbReference type="ChEBI" id="CHEBI:29067"/>
        <dbReference type="ChEBI" id="CHEBI:43474"/>
        <dbReference type="ChEBI" id="CHEBI:59918"/>
        <dbReference type="EC" id="3.6.1.7"/>
    </reaction>
</comment>
<dbReference type="Gene3D" id="3.30.420.40">
    <property type="match status" value="1"/>
</dbReference>
<dbReference type="SUPFAM" id="SSF54975">
    <property type="entry name" value="Acylphosphatase/BLUF domain-like"/>
    <property type="match status" value="1"/>
</dbReference>
<comment type="caution">
    <text evidence="12">The sequence shown here is derived from an EMBL/GenBank/DDBJ whole genome shotgun (WGS) entry which is preliminary data.</text>
</comment>
<keyword evidence="6" id="KW-0862">Zinc</keyword>
<dbReference type="RefSeq" id="WP_268060465.1">
    <property type="nucleotide sequence ID" value="NZ_JAPQFJ010000004.1"/>
</dbReference>
<dbReference type="PANTHER" id="PTHR42959:SF1">
    <property type="entry name" value="CARBAMOYLTRANSFERASE HYPF"/>
    <property type="match status" value="1"/>
</dbReference>
<dbReference type="Pfam" id="PF00708">
    <property type="entry name" value="Acylphosphatase"/>
    <property type="match status" value="1"/>
</dbReference>
<evidence type="ECO:0000256" key="2">
    <source>
        <dbReference type="ARBA" id="ARBA00008097"/>
    </source>
</evidence>
<feature type="active site" evidence="9">
    <location>
        <position position="40"/>
    </location>
</feature>
<reference evidence="12" key="1">
    <citation type="submission" date="2022-12" db="EMBL/GenBank/DDBJ databases">
        <title>Clostridium sp. nov., isolated from industrial wastewater.</title>
        <authorList>
            <person name="Jiayan W."/>
        </authorList>
    </citation>
    <scope>NUCLEOTIDE SEQUENCE</scope>
    <source>
        <strain evidence="12">ZC22-4</strain>
    </source>
</reference>
<dbReference type="Pfam" id="PF22521">
    <property type="entry name" value="HypF_C_2"/>
    <property type="match status" value="1"/>
</dbReference>
<dbReference type="InterPro" id="IPR001792">
    <property type="entry name" value="Acylphosphatase-like_dom"/>
</dbReference>
<dbReference type="PANTHER" id="PTHR42959">
    <property type="entry name" value="CARBAMOYLTRANSFERASE"/>
    <property type="match status" value="1"/>
</dbReference>
<dbReference type="Pfam" id="PF17788">
    <property type="entry name" value="HypF_C"/>
    <property type="match status" value="1"/>
</dbReference>
<dbReference type="InterPro" id="IPR051060">
    <property type="entry name" value="Carbamoyltrans_HypF-like"/>
</dbReference>
<dbReference type="InterPro" id="IPR004421">
    <property type="entry name" value="Carbamoyltransferase_HypF"/>
</dbReference>
<protein>
    <recommendedName>
        <fullName evidence="8">Carbamoyltransferase</fullName>
        <ecNumber evidence="8">6.2.-.-</ecNumber>
    </recommendedName>
</protein>
<evidence type="ECO:0000256" key="5">
    <source>
        <dbReference type="ARBA" id="ARBA00022771"/>
    </source>
</evidence>
<evidence type="ECO:0000259" key="10">
    <source>
        <dbReference type="PROSITE" id="PS51160"/>
    </source>
</evidence>
<evidence type="ECO:0000313" key="12">
    <source>
        <dbReference type="EMBL" id="MCY6958054.1"/>
    </source>
</evidence>
<feature type="domain" description="Acylphosphatase-like" evidence="10">
    <location>
        <begin position="7"/>
        <end position="93"/>
    </location>
</feature>
<evidence type="ECO:0000259" key="11">
    <source>
        <dbReference type="PROSITE" id="PS51163"/>
    </source>
</evidence>
<gene>
    <name evidence="12" type="primary">hypF</name>
    <name evidence="12" type="ORF">OW729_05465</name>
</gene>
<dbReference type="Gene3D" id="3.30.420.360">
    <property type="match status" value="1"/>
</dbReference>
<name>A0ABT4DAK2_9CLOT</name>
<dbReference type="InterPro" id="IPR041440">
    <property type="entry name" value="HypF_C"/>
</dbReference>
<evidence type="ECO:0000256" key="7">
    <source>
        <dbReference type="ARBA" id="ARBA00048220"/>
    </source>
</evidence>
<accession>A0ABT4DAK2</accession>
<dbReference type="InterPro" id="IPR011125">
    <property type="entry name" value="Znf_HypF"/>
</dbReference>
<dbReference type="InterPro" id="IPR006070">
    <property type="entry name" value="Sua5-like_dom"/>
</dbReference>
<feature type="domain" description="YrdC-like" evidence="11">
    <location>
        <begin position="203"/>
        <end position="388"/>
    </location>
</feature>
<keyword evidence="3 12" id="KW-0436">Ligase</keyword>
<dbReference type="Gene3D" id="3.30.110.120">
    <property type="match status" value="1"/>
</dbReference>
<comment type="similarity">
    <text evidence="2 8">Belongs to the carbamoyltransferase HypF family.</text>
</comment>
<keyword evidence="5" id="KW-0863">Zinc-finger</keyword>
<dbReference type="InterPro" id="IPR055128">
    <property type="entry name" value="HypF_C_2"/>
</dbReference>
<keyword evidence="4" id="KW-0479">Metal-binding</keyword>
<dbReference type="GO" id="GO:0016874">
    <property type="term" value="F:ligase activity"/>
    <property type="evidence" value="ECO:0007669"/>
    <property type="project" value="UniProtKB-KW"/>
</dbReference>
<dbReference type="Pfam" id="PF07503">
    <property type="entry name" value="zf-HYPF"/>
    <property type="match status" value="2"/>
</dbReference>
<dbReference type="PROSITE" id="PS51160">
    <property type="entry name" value="ACYLPHOSPHATASE_3"/>
    <property type="match status" value="1"/>
</dbReference>
<dbReference type="PROSITE" id="PS51163">
    <property type="entry name" value="YRDC"/>
    <property type="match status" value="1"/>
</dbReference>